<evidence type="ECO:0000313" key="2">
    <source>
        <dbReference type="Proteomes" id="UP000053661"/>
    </source>
</evidence>
<dbReference type="AlphaFoldDB" id="A0A093CZ88"/>
<keyword evidence="2" id="KW-1185">Reference proteome</keyword>
<name>A0A093CZ88_TAUER</name>
<organism evidence="1 2">
    <name type="scientific">Tauraco erythrolophus</name>
    <name type="common">Red-crested turaco</name>
    <dbReference type="NCBI Taxonomy" id="121530"/>
    <lineage>
        <taxon>Eukaryota</taxon>
        <taxon>Metazoa</taxon>
        <taxon>Chordata</taxon>
        <taxon>Craniata</taxon>
        <taxon>Vertebrata</taxon>
        <taxon>Euteleostomi</taxon>
        <taxon>Archelosauria</taxon>
        <taxon>Archosauria</taxon>
        <taxon>Dinosauria</taxon>
        <taxon>Saurischia</taxon>
        <taxon>Theropoda</taxon>
        <taxon>Coelurosauria</taxon>
        <taxon>Aves</taxon>
        <taxon>Neognathae</taxon>
        <taxon>Neoaves</taxon>
        <taxon>Otidimorphae</taxon>
        <taxon>Musophagiformes</taxon>
        <taxon>Musophagidae</taxon>
        <taxon>Tauraco</taxon>
    </lineage>
</organism>
<gene>
    <name evidence="1" type="ORF">N340_02505</name>
</gene>
<proteinExistence type="predicted"/>
<accession>A0A093CZ88</accession>
<dbReference type="Proteomes" id="UP000053661">
    <property type="component" value="Unassembled WGS sequence"/>
</dbReference>
<evidence type="ECO:0000313" key="1">
    <source>
        <dbReference type="EMBL" id="KFV18174.1"/>
    </source>
</evidence>
<sequence>LSIFAESKTAQKCLWNSVIRGLTGSLKERPKPTIVGDLRPPKEIPVDELPPADSCEALVKTTF</sequence>
<reference evidence="1 2" key="1">
    <citation type="submission" date="2014-04" db="EMBL/GenBank/DDBJ databases">
        <title>Genome evolution of avian class.</title>
        <authorList>
            <person name="Zhang G."/>
            <person name="Li C."/>
        </authorList>
    </citation>
    <scope>NUCLEOTIDE SEQUENCE [LARGE SCALE GENOMIC DNA]</scope>
    <source>
        <strain evidence="1">BGI_N340</strain>
    </source>
</reference>
<feature type="non-terminal residue" evidence="1">
    <location>
        <position position="63"/>
    </location>
</feature>
<dbReference type="EMBL" id="KL469177">
    <property type="protein sequence ID" value="KFV18174.1"/>
    <property type="molecule type" value="Genomic_DNA"/>
</dbReference>
<feature type="non-terminal residue" evidence="1">
    <location>
        <position position="1"/>
    </location>
</feature>
<protein>
    <submittedName>
        <fullName evidence="1">Calcium/calmodulin-dependent 3',5'-cyclic nucleotide phosphodiesterase 1C</fullName>
    </submittedName>
</protein>